<dbReference type="AlphaFoldDB" id="A0A0J8UDN7"/>
<reference evidence="1 2" key="1">
    <citation type="submission" date="2015-06" db="EMBL/GenBank/DDBJ databases">
        <title>Genome sequence of Mycobacterium conceptionense strain MLE.</title>
        <authorList>
            <person name="Greninger A.L."/>
            <person name="Cunningham G."/>
            <person name="Chiu C.Y."/>
            <person name="Miller S."/>
        </authorList>
    </citation>
    <scope>NUCLEOTIDE SEQUENCE [LARGE SCALE GENOMIC DNA]</scope>
    <source>
        <strain evidence="1 2">MLE</strain>
    </source>
</reference>
<dbReference type="PATRIC" id="fig|451644.5.peg.1281"/>
<dbReference type="EMBL" id="LFOD01000003">
    <property type="protein sequence ID" value="KMV19643.1"/>
    <property type="molecule type" value="Genomic_DNA"/>
</dbReference>
<evidence type="ECO:0000313" key="1">
    <source>
        <dbReference type="EMBL" id="KMV19643.1"/>
    </source>
</evidence>
<organism evidence="1 2">
    <name type="scientific">Mycolicibacterium conceptionense</name>
    <dbReference type="NCBI Taxonomy" id="451644"/>
    <lineage>
        <taxon>Bacteria</taxon>
        <taxon>Bacillati</taxon>
        <taxon>Actinomycetota</taxon>
        <taxon>Actinomycetes</taxon>
        <taxon>Mycobacteriales</taxon>
        <taxon>Mycobacteriaceae</taxon>
        <taxon>Mycolicibacterium</taxon>
    </lineage>
</organism>
<dbReference type="OrthoDB" id="9946153at2"/>
<evidence type="ECO:0000313" key="2">
    <source>
        <dbReference type="Proteomes" id="UP000037594"/>
    </source>
</evidence>
<name>A0A0J8UDN7_9MYCO</name>
<accession>A0A0J8UDN7</accession>
<dbReference type="Proteomes" id="UP000037594">
    <property type="component" value="Unassembled WGS sequence"/>
</dbReference>
<proteinExistence type="predicted"/>
<protein>
    <submittedName>
        <fullName evidence="1">Uncharacterized protein</fullName>
    </submittedName>
</protein>
<dbReference type="RefSeq" id="WP_048895586.1">
    <property type="nucleotide sequence ID" value="NZ_LFOD01000003.1"/>
</dbReference>
<comment type="caution">
    <text evidence="1">The sequence shown here is derived from an EMBL/GenBank/DDBJ whole genome shotgun (WGS) entry which is preliminary data.</text>
</comment>
<sequence>MTTYCFRAEAAVDIGLFFQQLDRDGIHAENARFETDPLGPETGGVCDFESAAGIDQLVASARHVVDGHVIVRTLRQGSHRDHDMDDVREG</sequence>
<gene>
    <name evidence="1" type="ORF">ACT17_06285</name>
</gene>